<name>A0ABP8MGF6_9BACT</name>
<evidence type="ECO:0008006" key="3">
    <source>
        <dbReference type="Google" id="ProtNLM"/>
    </source>
</evidence>
<reference evidence="2" key="1">
    <citation type="journal article" date="2019" name="Int. J. Syst. Evol. Microbiol.">
        <title>The Global Catalogue of Microorganisms (GCM) 10K type strain sequencing project: providing services to taxonomists for standard genome sequencing and annotation.</title>
        <authorList>
            <consortium name="The Broad Institute Genomics Platform"/>
            <consortium name="The Broad Institute Genome Sequencing Center for Infectious Disease"/>
            <person name="Wu L."/>
            <person name="Ma J."/>
        </authorList>
    </citation>
    <scope>NUCLEOTIDE SEQUENCE [LARGE SCALE GENOMIC DNA]</scope>
    <source>
        <strain evidence="2">JCM 31921</strain>
    </source>
</reference>
<proteinExistence type="predicted"/>
<dbReference type="Pfam" id="PF14253">
    <property type="entry name" value="AbiH"/>
    <property type="match status" value="1"/>
</dbReference>
<accession>A0ABP8MGF6</accession>
<protein>
    <recommendedName>
        <fullName evidence="3">Bacteriophage abortive infection AbiH</fullName>
    </recommendedName>
</protein>
<sequence>MQCYSSLEDICKEFALRLNTQFYDSGGGQINFKGTSFSITFLNYFFLTLCREQALENWVDFEIAYYRKLKALARDAKSPEKNIATRIRILNRDVEAILFEFSEYLRRIIPEGNIANNISAMCKLFDNPYLDESQEGNFLREFSAKNLRKHNIRREESLHNMPCQAFRDTLILNFNYTPTVKTYLHRSDYANVVHIHGDIYDSNNTPILGFGDENDDDYKLLENLNNNDFLKLIKSVHYPRSANYKKLFDFIDSDAFQVQLMGHSCALSDRTLLQSIFEHDNCASVKIFYHKKQRPLPNEDADDFSFLVRNISRHFSDKKMMRDKLVNKEYCSILPQNNSWG</sequence>
<evidence type="ECO:0000313" key="2">
    <source>
        <dbReference type="Proteomes" id="UP001501410"/>
    </source>
</evidence>
<evidence type="ECO:0000313" key="1">
    <source>
        <dbReference type="EMBL" id="GAA4448798.1"/>
    </source>
</evidence>
<organism evidence="1 2">
    <name type="scientific">Rurimicrobium arvi</name>
    <dbReference type="NCBI Taxonomy" id="2049916"/>
    <lineage>
        <taxon>Bacteria</taxon>
        <taxon>Pseudomonadati</taxon>
        <taxon>Bacteroidota</taxon>
        <taxon>Chitinophagia</taxon>
        <taxon>Chitinophagales</taxon>
        <taxon>Chitinophagaceae</taxon>
        <taxon>Rurimicrobium</taxon>
    </lineage>
</organism>
<comment type="caution">
    <text evidence="1">The sequence shown here is derived from an EMBL/GenBank/DDBJ whole genome shotgun (WGS) entry which is preliminary data.</text>
</comment>
<gene>
    <name evidence="1" type="ORF">GCM10023092_01940</name>
</gene>
<dbReference type="Proteomes" id="UP001501410">
    <property type="component" value="Unassembled WGS sequence"/>
</dbReference>
<dbReference type="InterPro" id="IPR025935">
    <property type="entry name" value="AbiH"/>
</dbReference>
<keyword evidence="2" id="KW-1185">Reference proteome</keyword>
<dbReference type="EMBL" id="BAABEZ010000001">
    <property type="protein sequence ID" value="GAA4448798.1"/>
    <property type="molecule type" value="Genomic_DNA"/>
</dbReference>